<dbReference type="AlphaFoldDB" id="A0A7W8CRD8"/>
<dbReference type="InterPro" id="IPR011251">
    <property type="entry name" value="Luciferase-like_dom"/>
</dbReference>
<gene>
    <name evidence="3" type="ORF">HNQ44_001550</name>
</gene>
<protein>
    <submittedName>
        <fullName evidence="3">Luciferase family oxidoreductase group 1</fullName>
    </submittedName>
</protein>
<feature type="domain" description="Luciferase-like" evidence="2">
    <location>
        <begin position="20"/>
        <end position="300"/>
    </location>
</feature>
<comment type="similarity">
    <text evidence="1">To bacterial alkanal monooxygenase alpha and beta chains.</text>
</comment>
<dbReference type="EMBL" id="JACHHE010000003">
    <property type="protein sequence ID" value="MBB5180126.1"/>
    <property type="molecule type" value="Genomic_DNA"/>
</dbReference>
<dbReference type="GO" id="GO:0005829">
    <property type="term" value="C:cytosol"/>
    <property type="evidence" value="ECO:0007669"/>
    <property type="project" value="TreeGrafter"/>
</dbReference>
<dbReference type="NCBIfam" id="TIGR03558">
    <property type="entry name" value="oxido_grp_1"/>
    <property type="match status" value="1"/>
</dbReference>
<evidence type="ECO:0000259" key="2">
    <source>
        <dbReference type="Pfam" id="PF00296"/>
    </source>
</evidence>
<reference evidence="3 4" key="1">
    <citation type="submission" date="2020-08" db="EMBL/GenBank/DDBJ databases">
        <title>Genomic Encyclopedia of Type Strains, Phase IV (KMG-IV): sequencing the most valuable type-strain genomes for metagenomic binning, comparative biology and taxonomic classification.</title>
        <authorList>
            <person name="Goeker M."/>
        </authorList>
    </citation>
    <scope>NUCLEOTIDE SEQUENCE [LARGE SCALE GENOMIC DNA]</scope>
    <source>
        <strain evidence="3 4">DSM 15895</strain>
    </source>
</reference>
<dbReference type="RefSeq" id="WP_135501548.1">
    <property type="nucleotide sequence ID" value="NZ_JACHHE010000003.1"/>
</dbReference>
<dbReference type="OrthoDB" id="9780518at2"/>
<dbReference type="PANTHER" id="PTHR30137:SF19">
    <property type="entry name" value="LUCIFERASE-LIKE MONOOXYGENASE"/>
    <property type="match status" value="1"/>
</dbReference>
<organism evidence="3 4">
    <name type="scientific">Planococcus koreensis</name>
    <dbReference type="NCBI Taxonomy" id="112331"/>
    <lineage>
        <taxon>Bacteria</taxon>
        <taxon>Bacillati</taxon>
        <taxon>Bacillota</taxon>
        <taxon>Bacilli</taxon>
        <taxon>Bacillales</taxon>
        <taxon>Caryophanaceae</taxon>
        <taxon>Planococcus</taxon>
    </lineage>
</organism>
<dbReference type="Pfam" id="PF00296">
    <property type="entry name" value="Bac_luciferase"/>
    <property type="match status" value="1"/>
</dbReference>
<dbReference type="Gene3D" id="3.20.20.30">
    <property type="entry name" value="Luciferase-like domain"/>
    <property type="match status" value="1"/>
</dbReference>
<evidence type="ECO:0000313" key="3">
    <source>
        <dbReference type="EMBL" id="MBB5180126.1"/>
    </source>
</evidence>
<comment type="caution">
    <text evidence="3">The sequence shown here is derived from an EMBL/GenBank/DDBJ whole genome shotgun (WGS) entry which is preliminary data.</text>
</comment>
<name>A0A7W8CRD8_9BACL</name>
<dbReference type="SUPFAM" id="SSF51679">
    <property type="entry name" value="Bacterial luciferase-like"/>
    <property type="match status" value="1"/>
</dbReference>
<dbReference type="PANTHER" id="PTHR30137">
    <property type="entry name" value="LUCIFERASE-LIKE MONOOXYGENASE"/>
    <property type="match status" value="1"/>
</dbReference>
<dbReference type="InterPro" id="IPR036661">
    <property type="entry name" value="Luciferase-like_sf"/>
</dbReference>
<dbReference type="CDD" id="cd00347">
    <property type="entry name" value="Flavin_utilizing_monoxygenases"/>
    <property type="match status" value="1"/>
</dbReference>
<evidence type="ECO:0000313" key="4">
    <source>
        <dbReference type="Proteomes" id="UP000525923"/>
    </source>
</evidence>
<dbReference type="Proteomes" id="UP000525923">
    <property type="component" value="Unassembled WGS sequence"/>
</dbReference>
<dbReference type="InterPro" id="IPR050766">
    <property type="entry name" value="Bact_Lucif_Oxidored"/>
</dbReference>
<accession>A0A7W8CRD8</accession>
<dbReference type="InterPro" id="IPR019949">
    <property type="entry name" value="CmoO-like"/>
</dbReference>
<sequence length="335" mass="37034">MFALNILDYSPIDEGAAARDALLQTIELAKLADRLGYRRFWVAEHHKVLSVAGSSPEMLMMQLAASTERIRIGSGGVMLPHYSSYKVAENFRMLEALHPDRIDLGIGRSRSYKDVNQALNESKGIKVSYEQQIQDLQKYFTDDTESTHRFRQLVATPITETAPEIWLLGTGHGSAAIAAKNGLAYAFAHFARPAADGAEAVAAYREKFRPSDLLAEPHVAIAVFAVVADTAEEAEKLAQALDLWLLFVESETPPPYYPSSETAERRGFSRSEREKVEKNRERMIIGDAETVKAEIVRLAEVYGADEVTVIPNVSGAANRMKMLSLLAEAFSLSVE</sequence>
<keyword evidence="4" id="KW-1185">Reference proteome</keyword>
<dbReference type="GO" id="GO:0016705">
    <property type="term" value="F:oxidoreductase activity, acting on paired donors, with incorporation or reduction of molecular oxygen"/>
    <property type="evidence" value="ECO:0007669"/>
    <property type="project" value="InterPro"/>
</dbReference>
<evidence type="ECO:0000256" key="1">
    <source>
        <dbReference type="ARBA" id="ARBA00007789"/>
    </source>
</evidence>
<proteinExistence type="predicted"/>